<name>A0A914QVY8_9BILA</name>
<dbReference type="InterPro" id="IPR006600">
    <property type="entry name" value="HTH_CenpB_DNA-bd_dom"/>
</dbReference>
<dbReference type="PROSITE" id="PS51253">
    <property type="entry name" value="HTH_CENPB"/>
    <property type="match status" value="1"/>
</dbReference>
<evidence type="ECO:0000256" key="3">
    <source>
        <dbReference type="SAM" id="MobiDB-lite"/>
    </source>
</evidence>
<evidence type="ECO:0000259" key="4">
    <source>
        <dbReference type="PROSITE" id="PS51253"/>
    </source>
</evidence>
<sequence length="476" mass="55755">MEAKIQYLLLHPEKSFTDLCCIYDGFDEDGYDTNDSFYNSSSDEEDDPTYFPEDEEGRTERRRLEELYSSETWISIIEHRKIGWSFPTLQHRWKLLKYPYEIDRMQAYLKKGGTALKKYESISETVFQEFLQWKQDFQVVHDRDIADSALAAADALDMFDFEASEAWIRRWKKRHRVVSRKVNNFITNKTIANRDKLEDEIEKFRLKYSQYLIDLPLDQVYNSDQTGVQLEMISKRTLDFQGVIKVQARAQSSNSLTHSFTAQPVITASGKLLLPVFVIMHEAHEPQCFNKDLAQFKYITAKSSTSGKSSKYLTSKWFEDVFVKAADKGCDLFVDKWTGWNKCLDNQTFANVHRIPEGTTAELQPLDVFFNRQFKALYRVMSDKIRRRFNDLFKVYDRKGIGRLLHLCFSQLAADRFHDMIKFAWFKAGYIKERPAPFLTPVAYCFDLMDAKSTCEVGDCFDRAFIKCANCTKFIL</sequence>
<dbReference type="InterPro" id="IPR050863">
    <property type="entry name" value="CenT-Element_Derived"/>
</dbReference>
<dbReference type="GO" id="GO:0003677">
    <property type="term" value="F:DNA binding"/>
    <property type="evidence" value="ECO:0007669"/>
    <property type="project" value="UniProtKB-KW"/>
</dbReference>
<evidence type="ECO:0000313" key="5">
    <source>
        <dbReference type="Proteomes" id="UP000887578"/>
    </source>
</evidence>
<reference evidence="6" key="1">
    <citation type="submission" date="2022-11" db="UniProtKB">
        <authorList>
            <consortium name="WormBaseParasite"/>
        </authorList>
    </citation>
    <scope>IDENTIFICATION</scope>
</reference>
<feature type="compositionally biased region" description="Acidic residues" evidence="3">
    <location>
        <begin position="42"/>
        <end position="57"/>
    </location>
</feature>
<proteinExistence type="predicted"/>
<dbReference type="Proteomes" id="UP000887578">
    <property type="component" value="Unplaced"/>
</dbReference>
<evidence type="ECO:0000256" key="1">
    <source>
        <dbReference type="ARBA" id="ARBA00023125"/>
    </source>
</evidence>
<organism evidence="5 6">
    <name type="scientific">Panagrolaimus davidi</name>
    <dbReference type="NCBI Taxonomy" id="227884"/>
    <lineage>
        <taxon>Eukaryota</taxon>
        <taxon>Metazoa</taxon>
        <taxon>Ecdysozoa</taxon>
        <taxon>Nematoda</taxon>
        <taxon>Chromadorea</taxon>
        <taxon>Rhabditida</taxon>
        <taxon>Tylenchina</taxon>
        <taxon>Panagrolaimomorpha</taxon>
        <taxon>Panagrolaimoidea</taxon>
        <taxon>Panagrolaimidae</taxon>
        <taxon>Panagrolaimus</taxon>
    </lineage>
</organism>
<dbReference type="WBParaSite" id="PDA_v2.g3243.t1">
    <property type="protein sequence ID" value="PDA_v2.g3243.t1"/>
    <property type="gene ID" value="PDA_v2.g3243"/>
</dbReference>
<dbReference type="Pfam" id="PF04236">
    <property type="entry name" value="Transp_Tc5_C"/>
    <property type="match status" value="1"/>
</dbReference>
<dbReference type="SMART" id="SM00674">
    <property type="entry name" value="CENPB"/>
    <property type="match status" value="1"/>
</dbReference>
<dbReference type="PANTHER" id="PTHR19303">
    <property type="entry name" value="TRANSPOSON"/>
    <property type="match status" value="1"/>
</dbReference>
<evidence type="ECO:0000256" key="2">
    <source>
        <dbReference type="SAM" id="Coils"/>
    </source>
</evidence>
<feature type="coiled-coil region" evidence="2">
    <location>
        <begin position="187"/>
        <end position="214"/>
    </location>
</feature>
<accession>A0A914QVY8</accession>
<evidence type="ECO:0000313" key="6">
    <source>
        <dbReference type="WBParaSite" id="PDA_v2.g3243.t1"/>
    </source>
</evidence>
<protein>
    <submittedName>
        <fullName evidence="6">HTH CENPB-type domain-containing protein</fullName>
    </submittedName>
</protein>
<dbReference type="Gene3D" id="1.10.10.60">
    <property type="entry name" value="Homeodomain-like"/>
    <property type="match status" value="1"/>
</dbReference>
<dbReference type="AlphaFoldDB" id="A0A914QVY8"/>
<keyword evidence="2" id="KW-0175">Coiled coil</keyword>
<feature type="domain" description="HTH CENPB-type" evidence="4">
    <location>
        <begin position="110"/>
        <end position="181"/>
    </location>
</feature>
<keyword evidence="5" id="KW-1185">Reference proteome</keyword>
<keyword evidence="1" id="KW-0238">DNA-binding</keyword>
<dbReference type="GO" id="GO:0005634">
    <property type="term" value="C:nucleus"/>
    <property type="evidence" value="ECO:0007669"/>
    <property type="project" value="TreeGrafter"/>
</dbReference>
<feature type="region of interest" description="Disordered" evidence="3">
    <location>
        <begin position="34"/>
        <end position="58"/>
    </location>
</feature>
<dbReference type="InterPro" id="IPR007350">
    <property type="entry name" value="Transposase_Tc5_C"/>
</dbReference>